<gene>
    <name evidence="2" type="ORF">ACFQ13_11145</name>
</gene>
<accession>A0ABW3KRL8</accession>
<dbReference type="Proteomes" id="UP001597086">
    <property type="component" value="Unassembled WGS sequence"/>
</dbReference>
<name>A0ABW3KRL8_9FLAO</name>
<proteinExistence type="predicted"/>
<evidence type="ECO:0000313" key="2">
    <source>
        <dbReference type="EMBL" id="MFD1016477.1"/>
    </source>
</evidence>
<evidence type="ECO:0000256" key="1">
    <source>
        <dbReference type="SAM" id="SignalP"/>
    </source>
</evidence>
<reference evidence="3" key="1">
    <citation type="journal article" date="2019" name="Int. J. Syst. Evol. Microbiol.">
        <title>The Global Catalogue of Microorganisms (GCM) 10K type strain sequencing project: providing services to taxonomists for standard genome sequencing and annotation.</title>
        <authorList>
            <consortium name="The Broad Institute Genomics Platform"/>
            <consortium name="The Broad Institute Genome Sequencing Center for Infectious Disease"/>
            <person name="Wu L."/>
            <person name="Ma J."/>
        </authorList>
    </citation>
    <scope>NUCLEOTIDE SEQUENCE [LARGE SCALE GENOMIC DNA]</scope>
    <source>
        <strain evidence="3">CCUG 56098</strain>
    </source>
</reference>
<organism evidence="2 3">
    <name type="scientific">Winogradskyella rapida</name>
    <dbReference type="NCBI Taxonomy" id="549701"/>
    <lineage>
        <taxon>Bacteria</taxon>
        <taxon>Pseudomonadati</taxon>
        <taxon>Bacteroidota</taxon>
        <taxon>Flavobacteriia</taxon>
        <taxon>Flavobacteriales</taxon>
        <taxon>Flavobacteriaceae</taxon>
        <taxon>Winogradskyella</taxon>
    </lineage>
</organism>
<protein>
    <recommendedName>
        <fullName evidence="4">DUF4377 domain-containing protein</fullName>
    </recommendedName>
</protein>
<keyword evidence="3" id="KW-1185">Reference proteome</keyword>
<evidence type="ECO:0008006" key="4">
    <source>
        <dbReference type="Google" id="ProtNLM"/>
    </source>
</evidence>
<feature type="signal peptide" evidence="1">
    <location>
        <begin position="1"/>
        <end position="22"/>
    </location>
</feature>
<comment type="caution">
    <text evidence="2">The sequence shown here is derived from an EMBL/GenBank/DDBJ whole genome shotgun (WGS) entry which is preliminary data.</text>
</comment>
<evidence type="ECO:0000313" key="3">
    <source>
        <dbReference type="Proteomes" id="UP001597086"/>
    </source>
</evidence>
<keyword evidence="1" id="KW-0732">Signal</keyword>
<sequence>MNVLKFSIIVLFVSALPMNAMNNTPCQDTKVITSDGVYDGYDVNDGYAFVIAEDLSDEEDTTIIYFSDLKEGLLKTLNLKSKEWVGKRFEITYEVTTYEEIDENGDAEIYEDYKIVALKHIK</sequence>
<dbReference type="EMBL" id="JBHTKM010000063">
    <property type="protein sequence ID" value="MFD1016477.1"/>
    <property type="molecule type" value="Genomic_DNA"/>
</dbReference>
<dbReference type="RefSeq" id="WP_386117315.1">
    <property type="nucleotide sequence ID" value="NZ_JBHTKM010000063.1"/>
</dbReference>
<feature type="chain" id="PRO_5046047082" description="DUF4377 domain-containing protein" evidence="1">
    <location>
        <begin position="23"/>
        <end position="122"/>
    </location>
</feature>